<accession>A0ABP7HY17</accession>
<comment type="similarity">
    <text evidence="2">Belongs to the aminoglycoside phosphotransferase family.</text>
</comment>
<evidence type="ECO:0000256" key="7">
    <source>
        <dbReference type="ARBA" id="ARBA00022679"/>
    </source>
</evidence>
<evidence type="ECO:0000256" key="9">
    <source>
        <dbReference type="ARBA" id="ARBA00022777"/>
    </source>
</evidence>
<comment type="caution">
    <text evidence="16">The sequence shown here is derived from an EMBL/GenBank/DDBJ whole genome shotgun (WGS) entry which is preliminary data.</text>
</comment>
<keyword evidence="6" id="KW-0321">Glycogen metabolism</keyword>
<keyword evidence="11" id="KW-0320">Glycogen biosynthesis</keyword>
<evidence type="ECO:0000259" key="15">
    <source>
        <dbReference type="Pfam" id="PF18085"/>
    </source>
</evidence>
<proteinExistence type="inferred from homology"/>
<evidence type="ECO:0000256" key="1">
    <source>
        <dbReference type="ARBA" id="ARBA00004964"/>
    </source>
</evidence>
<dbReference type="EC" id="2.7.1.175" evidence="4"/>
<gene>
    <name evidence="16" type="ORF">GCM10022242_06130</name>
</gene>
<keyword evidence="17" id="KW-1185">Reference proteome</keyword>
<dbReference type="EMBL" id="BAABAH010000002">
    <property type="protein sequence ID" value="GAA3805826.1"/>
    <property type="molecule type" value="Genomic_DNA"/>
</dbReference>
<keyword evidence="9" id="KW-0418">Kinase</keyword>
<comment type="catalytic activity">
    <reaction evidence="14">
        <text>D-maltose + ATP = alpha-maltose 1-phosphate + ADP + H(+)</text>
        <dbReference type="Rhea" id="RHEA:31915"/>
        <dbReference type="ChEBI" id="CHEBI:15378"/>
        <dbReference type="ChEBI" id="CHEBI:17306"/>
        <dbReference type="ChEBI" id="CHEBI:30616"/>
        <dbReference type="ChEBI" id="CHEBI:63576"/>
        <dbReference type="ChEBI" id="CHEBI:456216"/>
        <dbReference type="EC" id="2.7.1.175"/>
    </reaction>
</comment>
<evidence type="ECO:0000256" key="3">
    <source>
        <dbReference type="ARBA" id="ARBA00011245"/>
    </source>
</evidence>
<evidence type="ECO:0000256" key="5">
    <source>
        <dbReference type="ARBA" id="ARBA00013882"/>
    </source>
</evidence>
<evidence type="ECO:0000256" key="13">
    <source>
        <dbReference type="ARBA" id="ARBA00031251"/>
    </source>
</evidence>
<dbReference type="RefSeq" id="WP_344772332.1">
    <property type="nucleotide sequence ID" value="NZ_BAABAH010000002.1"/>
</dbReference>
<name>A0ABP7HY17_9ACTN</name>
<feature type="domain" description="Maltokinase N-terminal cap" evidence="15">
    <location>
        <begin position="11"/>
        <end position="101"/>
    </location>
</feature>
<reference evidence="17" key="1">
    <citation type="journal article" date="2019" name="Int. J. Syst. Evol. Microbiol.">
        <title>The Global Catalogue of Microorganisms (GCM) 10K type strain sequencing project: providing services to taxonomists for standard genome sequencing and annotation.</title>
        <authorList>
            <consortium name="The Broad Institute Genomics Platform"/>
            <consortium name="The Broad Institute Genome Sequencing Center for Infectious Disease"/>
            <person name="Wu L."/>
            <person name="Ma J."/>
        </authorList>
    </citation>
    <scope>NUCLEOTIDE SEQUENCE [LARGE SCALE GENOMIC DNA]</scope>
    <source>
        <strain evidence="17">JCM 16953</strain>
    </source>
</reference>
<comment type="pathway">
    <text evidence="1">Glycan biosynthesis; glycogen biosynthesis.</text>
</comment>
<keyword evidence="12" id="KW-0119">Carbohydrate metabolism</keyword>
<protein>
    <recommendedName>
        <fullName evidence="5">Maltokinase</fullName>
        <ecNumber evidence="4">2.7.1.175</ecNumber>
    </recommendedName>
    <alternativeName>
        <fullName evidence="13">Maltose-1-phosphate synthase</fullName>
    </alternativeName>
</protein>
<sequence>MATQLESLQNYLVGARWFGGKGRGVEVTGFRRLGEVGSPETEPRVAVALVEVTYTDAEGGSDLYQVPLALYSEPEGRLDHAFVGWWDEDGTWVHAYDAVHDRAAMAKYLQTFLGKATAEGDLHFVSVGGHELEPDAQSTLFSGEQSNSSVAFGEDAVLKVFRKITPGENPDITTHKVLTEAESTHVAQLYGWVESTTDDEVLHLAMLQQFLRTASDGWDIAVASVRDLFAEADLHAEEVGGDFAGEAARLGEALCEVHEQLRESFPSGTAPAAEVAETMTARLTAAVDVVPELADHADRLRRTFGQLAELGELPVQRVHGDLHLGQTLRTVAGWKLVDFEGEPAKPLAERLHPDSPWRDVAGMLRSFDYAPYAVAESSPEDDPDVVEQRRHRAEEWAARNKQAFLHAYTGTDGLSHDQGVLVAAYVAEKAIYECVYEARNRPNWLPIPLAAIARMGVP</sequence>
<keyword evidence="7" id="KW-0808">Transferase</keyword>
<evidence type="ECO:0000256" key="14">
    <source>
        <dbReference type="ARBA" id="ARBA00049067"/>
    </source>
</evidence>
<evidence type="ECO:0000256" key="12">
    <source>
        <dbReference type="ARBA" id="ARBA00023277"/>
    </source>
</evidence>
<evidence type="ECO:0000256" key="8">
    <source>
        <dbReference type="ARBA" id="ARBA00022741"/>
    </source>
</evidence>
<comment type="subunit">
    <text evidence="3">Monomer.</text>
</comment>
<evidence type="ECO:0000256" key="4">
    <source>
        <dbReference type="ARBA" id="ARBA00011962"/>
    </source>
</evidence>
<evidence type="ECO:0000256" key="2">
    <source>
        <dbReference type="ARBA" id="ARBA00006219"/>
    </source>
</evidence>
<dbReference type="InterPro" id="IPR011009">
    <property type="entry name" value="Kinase-like_dom_sf"/>
</dbReference>
<dbReference type="SUPFAM" id="SSF56112">
    <property type="entry name" value="Protein kinase-like (PK-like)"/>
    <property type="match status" value="1"/>
</dbReference>
<dbReference type="Proteomes" id="UP001501821">
    <property type="component" value="Unassembled WGS sequence"/>
</dbReference>
<keyword evidence="10" id="KW-0067">ATP-binding</keyword>
<evidence type="ECO:0000256" key="6">
    <source>
        <dbReference type="ARBA" id="ARBA00022600"/>
    </source>
</evidence>
<evidence type="ECO:0000313" key="16">
    <source>
        <dbReference type="EMBL" id="GAA3805826.1"/>
    </source>
</evidence>
<evidence type="ECO:0000313" key="17">
    <source>
        <dbReference type="Proteomes" id="UP001501821"/>
    </source>
</evidence>
<keyword evidence="8" id="KW-0547">Nucleotide-binding</keyword>
<organism evidence="16 17">
    <name type="scientific">Nocardioides panacisoli</name>
    <dbReference type="NCBI Taxonomy" id="627624"/>
    <lineage>
        <taxon>Bacteria</taxon>
        <taxon>Bacillati</taxon>
        <taxon>Actinomycetota</taxon>
        <taxon>Actinomycetes</taxon>
        <taxon>Propionibacteriales</taxon>
        <taxon>Nocardioidaceae</taxon>
        <taxon>Nocardioides</taxon>
    </lineage>
</organism>
<evidence type="ECO:0000256" key="10">
    <source>
        <dbReference type="ARBA" id="ARBA00022840"/>
    </source>
</evidence>
<dbReference type="InterPro" id="IPR040999">
    <property type="entry name" value="Mak_N_cap"/>
</dbReference>
<dbReference type="Pfam" id="PF18085">
    <property type="entry name" value="Mak_N_cap"/>
    <property type="match status" value="1"/>
</dbReference>
<dbReference type="Gene3D" id="3.90.1200.10">
    <property type="match status" value="1"/>
</dbReference>
<evidence type="ECO:0000256" key="11">
    <source>
        <dbReference type="ARBA" id="ARBA00023056"/>
    </source>
</evidence>